<evidence type="ECO:0000313" key="2">
    <source>
        <dbReference type="Proteomes" id="UP000271889"/>
    </source>
</evidence>
<sequence length="141" mass="15674">MTDVVEKTRSGTIFIRPLRDITSAEIATALRLENVENYALPEREGASIPSLHLCEASKTVSLQEMSSKFLTHFVEEGFEARAVAKTTKSTGQANLGYDYSQKHVVVNAKLENCSQQCLSESANARFFHPQVMSPTFQAFLE</sequence>
<keyword evidence="2" id="KW-1185">Reference proteome</keyword>
<name>A0A3P6RZC3_CYLGO</name>
<dbReference type="AlphaFoldDB" id="A0A3P6RZC3"/>
<dbReference type="Proteomes" id="UP000271889">
    <property type="component" value="Unassembled WGS sequence"/>
</dbReference>
<protein>
    <submittedName>
        <fullName evidence="1">Uncharacterized protein</fullName>
    </submittedName>
</protein>
<reference evidence="1 2" key="1">
    <citation type="submission" date="2018-11" db="EMBL/GenBank/DDBJ databases">
        <authorList>
            <consortium name="Pathogen Informatics"/>
        </authorList>
    </citation>
    <scope>NUCLEOTIDE SEQUENCE [LARGE SCALE GENOMIC DNA]</scope>
</reference>
<dbReference type="OrthoDB" id="25129at2759"/>
<dbReference type="EMBL" id="UYRV01013472">
    <property type="protein sequence ID" value="VDK59645.1"/>
    <property type="molecule type" value="Genomic_DNA"/>
</dbReference>
<accession>A0A3P6RZC3</accession>
<proteinExistence type="predicted"/>
<organism evidence="1 2">
    <name type="scientific">Cylicostephanus goldi</name>
    <name type="common">Nematode worm</name>
    <dbReference type="NCBI Taxonomy" id="71465"/>
    <lineage>
        <taxon>Eukaryota</taxon>
        <taxon>Metazoa</taxon>
        <taxon>Ecdysozoa</taxon>
        <taxon>Nematoda</taxon>
        <taxon>Chromadorea</taxon>
        <taxon>Rhabditida</taxon>
        <taxon>Rhabditina</taxon>
        <taxon>Rhabditomorpha</taxon>
        <taxon>Strongyloidea</taxon>
        <taxon>Strongylidae</taxon>
        <taxon>Cylicostephanus</taxon>
    </lineage>
</organism>
<evidence type="ECO:0000313" key="1">
    <source>
        <dbReference type="EMBL" id="VDK59645.1"/>
    </source>
</evidence>
<gene>
    <name evidence="1" type="ORF">CGOC_LOCUS4733</name>
</gene>